<sequence length="111" mass="12217">MQRPRASLSCIPSLALKWFESRVCTDARGDSPSFASTYVVYSGLGLEKRNSQHVHRGHFSGEPSLAQGCVSKASLLHKFSTVIALARKWMVRSIHGKPHQEEGIPGQTKAK</sequence>
<protein>
    <submittedName>
        <fullName evidence="1">Uncharacterized protein</fullName>
    </submittedName>
</protein>
<accession>A0A7S3UHL2</accession>
<dbReference type="AlphaFoldDB" id="A0A7S3UHL2"/>
<evidence type="ECO:0000313" key="1">
    <source>
        <dbReference type="EMBL" id="CAE0613025.1"/>
    </source>
</evidence>
<organism evidence="1">
    <name type="scientific">Picocystis salinarum</name>
    <dbReference type="NCBI Taxonomy" id="88271"/>
    <lineage>
        <taxon>Eukaryota</taxon>
        <taxon>Viridiplantae</taxon>
        <taxon>Chlorophyta</taxon>
        <taxon>Picocystophyceae</taxon>
        <taxon>Picocystales</taxon>
        <taxon>Picocystaceae</taxon>
        <taxon>Picocystis</taxon>
    </lineage>
</organism>
<name>A0A7S3UHL2_9CHLO</name>
<gene>
    <name evidence="1" type="ORF">PSAL00342_LOCUS6924</name>
</gene>
<reference evidence="1" key="1">
    <citation type="submission" date="2021-01" db="EMBL/GenBank/DDBJ databases">
        <authorList>
            <person name="Corre E."/>
            <person name="Pelletier E."/>
            <person name="Niang G."/>
            <person name="Scheremetjew M."/>
            <person name="Finn R."/>
            <person name="Kale V."/>
            <person name="Holt S."/>
            <person name="Cochrane G."/>
            <person name="Meng A."/>
            <person name="Brown T."/>
            <person name="Cohen L."/>
        </authorList>
    </citation>
    <scope>NUCLEOTIDE SEQUENCE</scope>
    <source>
        <strain evidence="1">CCMP1897</strain>
    </source>
</reference>
<proteinExistence type="predicted"/>
<dbReference type="EMBL" id="HBIS01008006">
    <property type="protein sequence ID" value="CAE0613025.1"/>
    <property type="molecule type" value="Transcribed_RNA"/>
</dbReference>